<dbReference type="PROSITE" id="PS51257">
    <property type="entry name" value="PROKAR_LIPOPROTEIN"/>
    <property type="match status" value="1"/>
</dbReference>
<dbReference type="HOGENOM" id="CLU_045679_0_0_11"/>
<evidence type="ECO:0000313" key="2">
    <source>
        <dbReference type="Proteomes" id="UP000001020"/>
    </source>
</evidence>
<sequence>MQRMEGTRMAGAKHAGRIVAITTAAAVILAACSSGSKGGAGSGHAGKARSAVTTTDADWKPVADALGRSGKLGDNNTAYRINLPRNDLHITSYGVDIKPGLSLGGYAAFARYDNNETLLMGDLVITEEELPKVTDALQAHGIAQTALHKHLLQQDPPVWWTHIHGMGDAARLAQGLKAALDATTIGPPTPPPARQPPVDIDVAGVDQALGRKGTQDGGLLKYSIPRKDTIIEDGHVLPAVSLNLTTVINFQPVGRGRAAINGDFILIAPEVQEVIRAMRAGNITIVELHNHGLTEEPRLFYMHYWAVDDAVTLARALRPAMDATNLQSS</sequence>
<protein>
    <submittedName>
        <fullName evidence="1">Uncharacterized protein</fullName>
    </submittedName>
</protein>
<dbReference type="EMBL" id="AE000516">
    <property type="protein sequence ID" value="AAK47407.1"/>
    <property type="molecule type" value="Genomic_DNA"/>
</dbReference>
<name>Q8VJ92_MYCTO</name>
<proteinExistence type="predicted"/>
<evidence type="ECO:0000313" key="1">
    <source>
        <dbReference type="EMBL" id="AAK47407.1"/>
    </source>
</evidence>
<dbReference type="AlphaFoldDB" id="Q8VJ92"/>
<dbReference type="KEGG" id="mtc:MT3078"/>
<dbReference type="InterPro" id="IPR011094">
    <property type="entry name" value="Uncharacterised_LppY/LpqO"/>
</dbReference>
<accession>Q8VJ92</accession>
<keyword evidence="2" id="KW-1185">Reference proteome</keyword>
<reference evidence="1 2" key="1">
    <citation type="journal article" date="2002" name="J. Bacteriol.">
        <title>Whole-genome comparison of Mycobacterium tuberculosis clinical and laboratory strains.</title>
        <authorList>
            <person name="Fleischmann R.D."/>
            <person name="Alland D."/>
            <person name="Eisen J.A."/>
            <person name="Carpenter L."/>
            <person name="White O."/>
            <person name="Peterson J."/>
            <person name="DeBoy R."/>
            <person name="Dodson R."/>
            <person name="Gwinn M."/>
            <person name="Haft D."/>
            <person name="Hickey E."/>
            <person name="Kolonay J.F."/>
            <person name="Nelson W.C."/>
            <person name="Umayam L.A."/>
            <person name="Ermolaeva M."/>
            <person name="Salzberg S.L."/>
            <person name="Delcher A."/>
            <person name="Utterback T."/>
            <person name="Weidman J."/>
            <person name="Khouri H."/>
            <person name="Gill J."/>
            <person name="Mikula A."/>
            <person name="Bishai W."/>
            <person name="Jacobs Jr W.R.Jr."/>
            <person name="Venter J.C."/>
            <person name="Fraser C.M."/>
        </authorList>
    </citation>
    <scope>NUCLEOTIDE SEQUENCE [LARGE SCALE GENOMIC DNA]</scope>
    <source>
        <strain evidence="2">CDC 1551 / Oshkosh</strain>
    </source>
</reference>
<dbReference type="Pfam" id="PF07485">
    <property type="entry name" value="DUF1529"/>
    <property type="match status" value="2"/>
</dbReference>
<gene>
    <name evidence="1" type="ordered locus">MT3078</name>
</gene>
<dbReference type="Proteomes" id="UP000001020">
    <property type="component" value="Chromosome"/>
</dbReference>
<organism evidence="1 2">
    <name type="scientific">Mycobacterium tuberculosis (strain CDC 1551 / Oshkosh)</name>
    <dbReference type="NCBI Taxonomy" id="83331"/>
    <lineage>
        <taxon>Bacteria</taxon>
        <taxon>Bacillati</taxon>
        <taxon>Actinomycetota</taxon>
        <taxon>Actinomycetes</taxon>
        <taxon>Mycobacteriales</taxon>
        <taxon>Mycobacteriaceae</taxon>
        <taxon>Mycobacterium</taxon>
        <taxon>Mycobacterium tuberculosis complex</taxon>
    </lineage>
</organism>